<feature type="compositionally biased region" description="Polar residues" evidence="1">
    <location>
        <begin position="1"/>
        <end position="11"/>
    </location>
</feature>
<protein>
    <submittedName>
        <fullName evidence="2">Uncharacterized protein</fullName>
    </submittedName>
</protein>
<feature type="region of interest" description="Disordered" evidence="1">
    <location>
        <begin position="1"/>
        <end position="28"/>
    </location>
</feature>
<dbReference type="EMBL" id="CP012502">
    <property type="protein sequence ID" value="AOM82523.1"/>
    <property type="molecule type" value="Genomic_DNA"/>
</dbReference>
<evidence type="ECO:0000313" key="2">
    <source>
        <dbReference type="EMBL" id="AOM82523.1"/>
    </source>
</evidence>
<dbReference type="AlphaFoldDB" id="A0A1D7QU32"/>
<accession>A0A1D7QU32</accession>
<sequence>MIKQKQSSEVYTPSERPPVKEMTEEERNEYIDELRQKSEYHFESLKNLVRKMLEKQGNTFQDIHDGKIDWETFEVDDETRAEAAAAIADNGPYGAEATSNRIVNFAVALSGGNPDKLAILRDAINDGFSAVKDIFGDLPEVSERTYTLVHDKLDAWEKEQRGEFLEGNIS</sequence>
<dbReference type="Proteomes" id="UP000094463">
    <property type="component" value="Chromosome"/>
</dbReference>
<keyword evidence="3" id="KW-1185">Reference proteome</keyword>
<evidence type="ECO:0000256" key="1">
    <source>
        <dbReference type="SAM" id="MobiDB-lite"/>
    </source>
</evidence>
<proteinExistence type="predicted"/>
<reference evidence="2 3" key="1">
    <citation type="submission" date="2015-08" db="EMBL/GenBank/DDBJ databases">
        <title>The complete genome sequence of Bacillus beveridgei MLTeJB.</title>
        <authorList>
            <person name="Hanson T.E."/>
            <person name="Mesa C."/>
            <person name="Basesman S.M."/>
            <person name="Oremland R.S."/>
        </authorList>
    </citation>
    <scope>NUCLEOTIDE SEQUENCE [LARGE SCALE GENOMIC DNA]</scope>
    <source>
        <strain evidence="2 3">MLTeJB</strain>
    </source>
</reference>
<dbReference type="KEGG" id="bbev:BBEV_1155"/>
<organism evidence="2 3">
    <name type="scientific">Salisediminibacterium beveridgei</name>
    <dbReference type="NCBI Taxonomy" id="632773"/>
    <lineage>
        <taxon>Bacteria</taxon>
        <taxon>Bacillati</taxon>
        <taxon>Bacillota</taxon>
        <taxon>Bacilli</taxon>
        <taxon>Bacillales</taxon>
        <taxon>Bacillaceae</taxon>
        <taxon>Salisediminibacterium</taxon>
    </lineage>
</organism>
<gene>
    <name evidence="2" type="ORF">BBEV_1155</name>
</gene>
<name>A0A1D7QU32_9BACI</name>
<evidence type="ECO:0000313" key="3">
    <source>
        <dbReference type="Proteomes" id="UP000094463"/>
    </source>
</evidence>